<sequence>MTRHVLFVCSRNRLRSPTAEQVFADWPGIETASAGLSPDAEVPVTPELLAWADTIFVMERVHRARLGERFRAHLRHARVICLQIPDDFDFMAPALVRLLQAKVSPHLPRGPAASRRED</sequence>
<name>A0ABU7WIZ6_9GAMM</name>
<dbReference type="SUPFAM" id="SSF52788">
    <property type="entry name" value="Phosphotyrosine protein phosphatases I"/>
    <property type="match status" value="1"/>
</dbReference>
<evidence type="ECO:0000313" key="1">
    <source>
        <dbReference type="EMBL" id="MEF3083692.1"/>
    </source>
</evidence>
<proteinExistence type="predicted"/>
<dbReference type="Proteomes" id="UP001358324">
    <property type="component" value="Unassembled WGS sequence"/>
</dbReference>
<protein>
    <submittedName>
        <fullName evidence="1">Low molecular weight protein tyrosine phosphatase family protein</fullName>
    </submittedName>
</protein>
<dbReference type="InterPro" id="IPR036196">
    <property type="entry name" value="Ptyr_pPase_sf"/>
</dbReference>
<dbReference type="Gene3D" id="3.40.50.2300">
    <property type="match status" value="1"/>
</dbReference>
<keyword evidence="2" id="KW-1185">Reference proteome</keyword>
<dbReference type="PIRSF" id="PIRSF029416">
    <property type="entry name" value="UCP029416_PTP"/>
    <property type="match status" value="1"/>
</dbReference>
<reference evidence="1 2" key="1">
    <citation type="submission" date="2024-01" db="EMBL/GenBank/DDBJ databases">
        <title>Novel species of the genus Luteimonas isolated from rivers.</title>
        <authorList>
            <person name="Lu H."/>
        </authorList>
    </citation>
    <scope>NUCLEOTIDE SEQUENCE [LARGE SCALE GENOMIC DNA]</scope>
    <source>
        <strain evidence="1 2">SMYT11W</strain>
    </source>
</reference>
<dbReference type="RefSeq" id="WP_332079395.1">
    <property type="nucleotide sequence ID" value="NZ_JAZHBM010000003.1"/>
</dbReference>
<organism evidence="1 2">
    <name type="scientific">Luteimonas flava</name>
    <dbReference type="NCBI Taxonomy" id="3115822"/>
    <lineage>
        <taxon>Bacteria</taxon>
        <taxon>Pseudomonadati</taxon>
        <taxon>Pseudomonadota</taxon>
        <taxon>Gammaproteobacteria</taxon>
        <taxon>Lysobacterales</taxon>
        <taxon>Lysobacteraceae</taxon>
        <taxon>Luteimonas</taxon>
    </lineage>
</organism>
<dbReference type="InterPro" id="IPR016919">
    <property type="entry name" value="UCP029416_PTP"/>
</dbReference>
<comment type="caution">
    <text evidence="1">The sequence shown here is derived from an EMBL/GenBank/DDBJ whole genome shotgun (WGS) entry which is preliminary data.</text>
</comment>
<evidence type="ECO:0000313" key="2">
    <source>
        <dbReference type="Proteomes" id="UP001358324"/>
    </source>
</evidence>
<gene>
    <name evidence="1" type="ORF">V3391_15855</name>
</gene>
<accession>A0ABU7WIZ6</accession>
<dbReference type="EMBL" id="JAZHBM010000003">
    <property type="protein sequence ID" value="MEF3083692.1"/>
    <property type="molecule type" value="Genomic_DNA"/>
</dbReference>